<feature type="domain" description="N-acetyltransferase" evidence="1">
    <location>
        <begin position="5"/>
        <end position="154"/>
    </location>
</feature>
<organism evidence="2 3">
    <name type="scientific">candidate division WS6 bacterium OLB20</name>
    <dbReference type="NCBI Taxonomy" id="1617426"/>
    <lineage>
        <taxon>Bacteria</taxon>
        <taxon>Candidatus Dojkabacteria</taxon>
    </lineage>
</organism>
<evidence type="ECO:0000313" key="2">
    <source>
        <dbReference type="EMBL" id="KXK26389.1"/>
    </source>
</evidence>
<proteinExistence type="predicted"/>
<comment type="caution">
    <text evidence="2">The sequence shown here is derived from an EMBL/GenBank/DDBJ whole genome shotgun (WGS) entry which is preliminary data.</text>
</comment>
<evidence type="ECO:0000259" key="1">
    <source>
        <dbReference type="PROSITE" id="PS51186"/>
    </source>
</evidence>
<reference evidence="2 3" key="1">
    <citation type="submission" date="2015-02" db="EMBL/GenBank/DDBJ databases">
        <title>Improved understanding of the partial-nitritation anammox process through 23 genomes representing the majority of the microbial community.</title>
        <authorList>
            <person name="Speth D.R."/>
            <person name="In T Zandt M."/>
            <person name="Guerrero Cruz S."/>
            <person name="Jetten M.S."/>
            <person name="Dutilh B.E."/>
        </authorList>
    </citation>
    <scope>NUCLEOTIDE SEQUENCE [LARGE SCALE GENOMIC DNA]</scope>
    <source>
        <strain evidence="2">OLB20</strain>
    </source>
</reference>
<dbReference type="InterPro" id="IPR016181">
    <property type="entry name" value="Acyl_CoA_acyltransferase"/>
</dbReference>
<dbReference type="CDD" id="cd04301">
    <property type="entry name" value="NAT_SF"/>
    <property type="match status" value="1"/>
</dbReference>
<gene>
    <name evidence="2" type="ORF">TR69_WS6001000392</name>
</gene>
<dbReference type="EMBL" id="JYNZ01000003">
    <property type="protein sequence ID" value="KXK26389.1"/>
    <property type="molecule type" value="Genomic_DNA"/>
</dbReference>
<dbReference type="PROSITE" id="PS51186">
    <property type="entry name" value="GNAT"/>
    <property type="match status" value="1"/>
</dbReference>
<dbReference type="Gene3D" id="3.40.630.30">
    <property type="match status" value="1"/>
</dbReference>
<sequence>MAQPTEIRINQTDDLSRALDLAETVFTPGEEDREQYHNRKDWEERIANGGLFLTAYSEGTFAGFALCTRKPGDRFHIWITCVDEEFRRKGIWRRLYENILDYALFSGYRTLTLNTNEQRFPEMYAFMRAEGYDITATEEQADGTVKTFFSKKLR</sequence>
<name>A0A136LXL3_9BACT</name>
<dbReference type="Pfam" id="PF00583">
    <property type="entry name" value="Acetyltransf_1"/>
    <property type="match status" value="1"/>
</dbReference>
<protein>
    <submittedName>
        <fullName evidence="2">Acetyltransferase (GNAT) family protein</fullName>
    </submittedName>
</protein>
<dbReference type="InterPro" id="IPR000182">
    <property type="entry name" value="GNAT_dom"/>
</dbReference>
<keyword evidence="2" id="KW-0808">Transferase</keyword>
<dbReference type="SUPFAM" id="SSF55729">
    <property type="entry name" value="Acyl-CoA N-acyltransferases (Nat)"/>
    <property type="match status" value="1"/>
</dbReference>
<dbReference type="GO" id="GO:0016747">
    <property type="term" value="F:acyltransferase activity, transferring groups other than amino-acyl groups"/>
    <property type="evidence" value="ECO:0007669"/>
    <property type="project" value="InterPro"/>
</dbReference>
<dbReference type="AlphaFoldDB" id="A0A136LXL3"/>
<accession>A0A136LXL3</accession>
<dbReference type="STRING" id="1617426.TR69_WS6001000392"/>
<dbReference type="Proteomes" id="UP000070457">
    <property type="component" value="Unassembled WGS sequence"/>
</dbReference>
<evidence type="ECO:0000313" key="3">
    <source>
        <dbReference type="Proteomes" id="UP000070457"/>
    </source>
</evidence>